<name>A0A931FBA0_9ACTN</name>
<feature type="domain" description="Thioredoxin" evidence="2">
    <location>
        <begin position="39"/>
        <end position="177"/>
    </location>
</feature>
<protein>
    <submittedName>
        <fullName evidence="3">Thioredoxin family protein</fullName>
    </submittedName>
</protein>
<feature type="chain" id="PRO_5039344514" evidence="1">
    <location>
        <begin position="19"/>
        <end position="181"/>
    </location>
</feature>
<keyword evidence="1" id="KW-0732">Signal</keyword>
<proteinExistence type="predicted"/>
<dbReference type="EMBL" id="JADPRT010000003">
    <property type="protein sequence ID" value="MBF9068462.1"/>
    <property type="molecule type" value="Genomic_DNA"/>
</dbReference>
<comment type="caution">
    <text evidence="3">The sequence shown here is derived from an EMBL/GenBank/DDBJ whole genome shotgun (WGS) entry which is preliminary data.</text>
</comment>
<dbReference type="AlphaFoldDB" id="A0A931FBA0"/>
<evidence type="ECO:0000256" key="1">
    <source>
        <dbReference type="SAM" id="SignalP"/>
    </source>
</evidence>
<evidence type="ECO:0000259" key="2">
    <source>
        <dbReference type="PROSITE" id="PS51352"/>
    </source>
</evidence>
<reference evidence="3" key="1">
    <citation type="submission" date="2020-11" db="EMBL/GenBank/DDBJ databases">
        <title>Isolation and identification of active actinomycetes.</title>
        <authorList>
            <person name="Yu B."/>
        </authorList>
    </citation>
    <scope>NUCLEOTIDE SEQUENCE</scope>
    <source>
        <strain evidence="3">NEAU-YB345</strain>
    </source>
</reference>
<evidence type="ECO:0000313" key="3">
    <source>
        <dbReference type="EMBL" id="MBF9068462.1"/>
    </source>
</evidence>
<dbReference type="Pfam" id="PF13899">
    <property type="entry name" value="Thioredoxin_7"/>
    <property type="match status" value="1"/>
</dbReference>
<dbReference type="PROSITE" id="PS51257">
    <property type="entry name" value="PROKAR_LIPOPROTEIN"/>
    <property type="match status" value="1"/>
</dbReference>
<gene>
    <name evidence="3" type="ORF">I2501_10505</name>
</gene>
<sequence>MRSLRALLLGVLPLALLAACVQVSGRQPGPHYATPFVALPSVSPAPVPTGYNPAADATAELAAAQAASRRDGRPVIVEFGADWCADCQVLAQRSLSAGAWLILSRDYHLVTVDIGHYDHNTALAARWINLQKSGIPAMVVLNPNGSVRATTQDGSFANARTLSSDDVANRLVDWLYPASRS</sequence>
<accession>A0A931FBA0</accession>
<dbReference type="SUPFAM" id="SSF52833">
    <property type="entry name" value="Thioredoxin-like"/>
    <property type="match status" value="1"/>
</dbReference>
<dbReference type="RefSeq" id="WP_196193589.1">
    <property type="nucleotide sequence ID" value="NZ_JADPRT010000003.1"/>
</dbReference>
<dbReference type="Proteomes" id="UP000657385">
    <property type="component" value="Unassembled WGS sequence"/>
</dbReference>
<organism evidence="3 4">
    <name type="scientific">Streptacidiphilus fuscans</name>
    <dbReference type="NCBI Taxonomy" id="2789292"/>
    <lineage>
        <taxon>Bacteria</taxon>
        <taxon>Bacillati</taxon>
        <taxon>Actinomycetota</taxon>
        <taxon>Actinomycetes</taxon>
        <taxon>Kitasatosporales</taxon>
        <taxon>Streptomycetaceae</taxon>
        <taxon>Streptacidiphilus</taxon>
    </lineage>
</organism>
<dbReference type="Gene3D" id="3.40.30.10">
    <property type="entry name" value="Glutaredoxin"/>
    <property type="match status" value="1"/>
</dbReference>
<keyword evidence="4" id="KW-1185">Reference proteome</keyword>
<dbReference type="PROSITE" id="PS51352">
    <property type="entry name" value="THIOREDOXIN_2"/>
    <property type="match status" value="1"/>
</dbReference>
<dbReference type="InterPro" id="IPR013766">
    <property type="entry name" value="Thioredoxin_domain"/>
</dbReference>
<feature type="signal peptide" evidence="1">
    <location>
        <begin position="1"/>
        <end position="18"/>
    </location>
</feature>
<dbReference type="InterPro" id="IPR036249">
    <property type="entry name" value="Thioredoxin-like_sf"/>
</dbReference>
<evidence type="ECO:0000313" key="4">
    <source>
        <dbReference type="Proteomes" id="UP000657385"/>
    </source>
</evidence>